<proteinExistence type="predicted"/>
<dbReference type="Pfam" id="PF01497">
    <property type="entry name" value="Peripla_BP_2"/>
    <property type="match status" value="1"/>
</dbReference>
<gene>
    <name evidence="3" type="ORF">QB898_02175</name>
</gene>
<reference evidence="3 4" key="1">
    <citation type="submission" date="2023-04" db="EMBL/GenBank/DDBJ databases">
        <title>Ottowia paracancer sp. nov., isolated from human stomach.</title>
        <authorList>
            <person name="Song Y."/>
        </authorList>
    </citation>
    <scope>NUCLEOTIDE SEQUENCE [LARGE SCALE GENOMIC DNA]</scope>
    <source>
        <strain evidence="3 4">10c7w1</strain>
    </source>
</reference>
<dbReference type="SUPFAM" id="SSF53807">
    <property type="entry name" value="Helical backbone' metal receptor"/>
    <property type="match status" value="1"/>
</dbReference>
<dbReference type="Proteomes" id="UP001237156">
    <property type="component" value="Unassembled WGS sequence"/>
</dbReference>
<sequence>MKTSRFVAAAALLAAGLAASQAAQAASHPVKIDNCGVTLQFEQAPKSAVTIGQAGTEMLYALGVGDKVVGTALWFNPVQPQFESINAKVPRLADDIPSFESVINKRPGLVVSQFEWMVGKNGVVGTREQFKEINIPVYAMPTDCEGKDNETGADGTRKTAFHVDTLYKSITQLAAIFGVQPKGEALVKELKEREAKAIAKVKNAHLKDLSAVLWFSSADLAVDPYVAGRKGVAGYMLNTLGLRNIVQSDEEWPTVGWETIAKANPSVIVIARMNRRRFPADDYEKKLEFLKTDPVAKEMDAVKNDRIVIVDADALQGSIRMASGMDQIADAVLKLKK</sequence>
<dbReference type="PANTHER" id="PTHR30535:SF7">
    <property type="entry name" value="IRON(III) DICITRATE-BINDING PROTEIN"/>
    <property type="match status" value="1"/>
</dbReference>
<dbReference type="PANTHER" id="PTHR30535">
    <property type="entry name" value="VITAMIN B12-BINDING PROTEIN"/>
    <property type="match status" value="1"/>
</dbReference>
<keyword evidence="1" id="KW-0732">Signal</keyword>
<evidence type="ECO:0000256" key="1">
    <source>
        <dbReference type="SAM" id="SignalP"/>
    </source>
</evidence>
<evidence type="ECO:0000259" key="2">
    <source>
        <dbReference type="PROSITE" id="PS50983"/>
    </source>
</evidence>
<evidence type="ECO:0000313" key="3">
    <source>
        <dbReference type="EMBL" id="MDG9698537.1"/>
    </source>
</evidence>
<organism evidence="3 4">
    <name type="scientific">Ottowia cancrivicina</name>
    <dbReference type="NCBI Taxonomy" id="3040346"/>
    <lineage>
        <taxon>Bacteria</taxon>
        <taxon>Pseudomonadati</taxon>
        <taxon>Pseudomonadota</taxon>
        <taxon>Betaproteobacteria</taxon>
        <taxon>Burkholderiales</taxon>
        <taxon>Comamonadaceae</taxon>
        <taxon>Ottowia</taxon>
    </lineage>
</organism>
<protein>
    <submittedName>
        <fullName evidence="3">ABC transporter substrate-binding protein</fullName>
    </submittedName>
</protein>
<dbReference type="PROSITE" id="PS50983">
    <property type="entry name" value="FE_B12_PBP"/>
    <property type="match status" value="1"/>
</dbReference>
<name>A0AAW6RIJ7_9BURK</name>
<comment type="caution">
    <text evidence="3">The sequence shown here is derived from an EMBL/GenBank/DDBJ whole genome shotgun (WGS) entry which is preliminary data.</text>
</comment>
<evidence type="ECO:0000313" key="4">
    <source>
        <dbReference type="Proteomes" id="UP001237156"/>
    </source>
</evidence>
<feature type="signal peptide" evidence="1">
    <location>
        <begin position="1"/>
        <end position="25"/>
    </location>
</feature>
<dbReference type="RefSeq" id="WP_279523611.1">
    <property type="nucleotide sequence ID" value="NZ_JARVII010000002.1"/>
</dbReference>
<dbReference type="Gene3D" id="3.40.50.1980">
    <property type="entry name" value="Nitrogenase molybdenum iron protein domain"/>
    <property type="match status" value="2"/>
</dbReference>
<dbReference type="InterPro" id="IPR002491">
    <property type="entry name" value="ABC_transptr_periplasmic_BD"/>
</dbReference>
<dbReference type="InterPro" id="IPR050902">
    <property type="entry name" value="ABC_Transporter_SBP"/>
</dbReference>
<feature type="chain" id="PRO_5043611022" evidence="1">
    <location>
        <begin position="26"/>
        <end position="337"/>
    </location>
</feature>
<dbReference type="AlphaFoldDB" id="A0AAW6RIJ7"/>
<dbReference type="EMBL" id="JARVII010000002">
    <property type="protein sequence ID" value="MDG9698537.1"/>
    <property type="molecule type" value="Genomic_DNA"/>
</dbReference>
<keyword evidence="4" id="KW-1185">Reference proteome</keyword>
<accession>A0AAW6RIJ7</accession>
<feature type="domain" description="Fe/B12 periplasmic-binding" evidence="2">
    <location>
        <begin position="47"/>
        <end position="337"/>
    </location>
</feature>